<accession>A8NRJ0</accession>
<comment type="caution">
    <text evidence="2">The sequence shown here is derived from an EMBL/GenBank/DDBJ whole genome shotgun (WGS) entry which is preliminary data.</text>
</comment>
<keyword evidence="3" id="KW-1185">Reference proteome</keyword>
<protein>
    <submittedName>
        <fullName evidence="2">Fragmin60</fullName>
    </submittedName>
</protein>
<dbReference type="Proteomes" id="UP000001861">
    <property type="component" value="Unassembled WGS sequence"/>
</dbReference>
<reference evidence="2 3" key="1">
    <citation type="journal article" date="2010" name="Proc. Natl. Acad. Sci. U.S.A.">
        <title>Insights into evolution of multicellular fungi from the assembled chromosomes of the mushroom Coprinopsis cinerea (Coprinus cinereus).</title>
        <authorList>
            <person name="Stajich J.E."/>
            <person name="Wilke S.K."/>
            <person name="Ahren D."/>
            <person name="Au C.H."/>
            <person name="Birren B.W."/>
            <person name="Borodovsky M."/>
            <person name="Burns C."/>
            <person name="Canback B."/>
            <person name="Casselton L.A."/>
            <person name="Cheng C.K."/>
            <person name="Deng J."/>
            <person name="Dietrich F.S."/>
            <person name="Fargo D.C."/>
            <person name="Farman M.L."/>
            <person name="Gathman A.C."/>
            <person name="Goldberg J."/>
            <person name="Guigo R."/>
            <person name="Hoegger P.J."/>
            <person name="Hooker J.B."/>
            <person name="Huggins A."/>
            <person name="James T.Y."/>
            <person name="Kamada T."/>
            <person name="Kilaru S."/>
            <person name="Kodira C."/>
            <person name="Kues U."/>
            <person name="Kupfer D."/>
            <person name="Kwan H.S."/>
            <person name="Lomsadze A."/>
            <person name="Li W."/>
            <person name="Lilly W.W."/>
            <person name="Ma L.J."/>
            <person name="Mackey A.J."/>
            <person name="Manning G."/>
            <person name="Martin F."/>
            <person name="Muraguchi H."/>
            <person name="Natvig D.O."/>
            <person name="Palmerini H."/>
            <person name="Ramesh M.A."/>
            <person name="Rehmeyer C.J."/>
            <person name="Roe B.A."/>
            <person name="Shenoy N."/>
            <person name="Stanke M."/>
            <person name="Ter-Hovhannisyan V."/>
            <person name="Tunlid A."/>
            <person name="Velagapudi R."/>
            <person name="Vision T.J."/>
            <person name="Zeng Q."/>
            <person name="Zolan M.E."/>
            <person name="Pukkila P.J."/>
        </authorList>
    </citation>
    <scope>NUCLEOTIDE SEQUENCE [LARGE SCALE GENOMIC DNA]</scope>
    <source>
        <strain evidence="3">Okayama-7 / 130 / ATCC MYA-4618 / FGSC 9003</strain>
    </source>
</reference>
<dbReference type="OrthoDB" id="6375767at2759"/>
<feature type="domain" description="Gelsolin-like" evidence="1">
    <location>
        <begin position="66"/>
        <end position="140"/>
    </location>
</feature>
<organism evidence="2 3">
    <name type="scientific">Coprinopsis cinerea (strain Okayama-7 / 130 / ATCC MYA-4618 / FGSC 9003)</name>
    <name type="common">Inky cap fungus</name>
    <name type="synonym">Hormographiella aspergillata</name>
    <dbReference type="NCBI Taxonomy" id="240176"/>
    <lineage>
        <taxon>Eukaryota</taxon>
        <taxon>Fungi</taxon>
        <taxon>Dikarya</taxon>
        <taxon>Basidiomycota</taxon>
        <taxon>Agaricomycotina</taxon>
        <taxon>Agaricomycetes</taxon>
        <taxon>Agaricomycetidae</taxon>
        <taxon>Agaricales</taxon>
        <taxon>Agaricineae</taxon>
        <taxon>Psathyrellaceae</taxon>
        <taxon>Coprinopsis</taxon>
    </lineage>
</organism>
<sequence length="394" mass="43611">MAYLTKPTVYNIEDSNIALLGSDLEKKVRENAGGQESAWESAGAEAGLKIWRVEQFQIVDWPQDRYGTFYSGDSYIVLYTFKSSPEPNDLSFNLHFWLGSSTTIDEAGTAAYKTVELDDHLRGMPVQFREVQGHESSQFLSYFPRFSCLEGGVATGFRKVVDPPPLDVKKLYRVTLTRTHDAATGKTASTLVVREVPAIAQSLVAGDTYVLDKGEKVWQLNTTGSAGQERYKAAEFAQSLVNERQSKCELTVFGPSKHIPADEGHSGVSRFFNEFGDGASLHPHQPTSEAQPIKIFRISDISGELEFTPLSGTSRGLLSSNDSFLVDDSKSPQSPALYAWIGSAASLAERRSVVQYAQNYLYQERDSHRGRLGVPIIKMEEGREPKGFIDLLSD</sequence>
<dbReference type="InParanoid" id="A8NRJ0"/>
<evidence type="ECO:0000313" key="2">
    <source>
        <dbReference type="EMBL" id="EAU86027.2"/>
    </source>
</evidence>
<dbReference type="PANTHER" id="PTHR11977">
    <property type="entry name" value="VILLIN"/>
    <property type="match status" value="1"/>
</dbReference>
<evidence type="ECO:0000259" key="1">
    <source>
        <dbReference type="Pfam" id="PF00626"/>
    </source>
</evidence>
<dbReference type="InterPro" id="IPR029006">
    <property type="entry name" value="ADF-H/Gelsolin-like_dom_sf"/>
</dbReference>
<proteinExistence type="predicted"/>
<dbReference type="SUPFAM" id="SSF55753">
    <property type="entry name" value="Actin depolymerizing proteins"/>
    <property type="match status" value="3"/>
</dbReference>
<dbReference type="PRINTS" id="PR00597">
    <property type="entry name" value="GELSOLIN"/>
</dbReference>
<dbReference type="eggNOG" id="KOG0443">
    <property type="taxonomic scope" value="Eukaryota"/>
</dbReference>
<dbReference type="GeneID" id="6012330"/>
<dbReference type="InterPro" id="IPR007123">
    <property type="entry name" value="Gelsolin-like_dom"/>
</dbReference>
<dbReference type="Gene3D" id="3.40.20.10">
    <property type="entry name" value="Severin"/>
    <property type="match status" value="3"/>
</dbReference>
<dbReference type="AlphaFoldDB" id="A8NRJ0"/>
<dbReference type="VEuPathDB" id="FungiDB:CC1G_11699"/>
<dbReference type="PANTHER" id="PTHR11977:SF130">
    <property type="entry name" value="SEVERIN"/>
    <property type="match status" value="1"/>
</dbReference>
<dbReference type="SMART" id="SM00262">
    <property type="entry name" value="GEL"/>
    <property type="match status" value="3"/>
</dbReference>
<dbReference type="STRING" id="240176.A8NRJ0"/>
<dbReference type="KEGG" id="cci:CC1G_11699"/>
<dbReference type="RefSeq" id="XP_001835794.2">
    <property type="nucleotide sequence ID" value="XM_001835742.2"/>
</dbReference>
<dbReference type="InterPro" id="IPR007122">
    <property type="entry name" value="Villin/Gelsolin"/>
</dbReference>
<dbReference type="EMBL" id="AACS02000008">
    <property type="protein sequence ID" value="EAU86027.2"/>
    <property type="molecule type" value="Genomic_DNA"/>
</dbReference>
<dbReference type="CDD" id="cd11290">
    <property type="entry name" value="gelsolin_S1_like"/>
    <property type="match status" value="1"/>
</dbReference>
<gene>
    <name evidence="2" type="ORF">CC1G_11699</name>
</gene>
<dbReference type="GO" id="GO:0051015">
    <property type="term" value="F:actin filament binding"/>
    <property type="evidence" value="ECO:0007669"/>
    <property type="project" value="InterPro"/>
</dbReference>
<dbReference type="OMA" id="HDMTLAK"/>
<dbReference type="Pfam" id="PF00626">
    <property type="entry name" value="Gelsolin"/>
    <property type="match status" value="2"/>
</dbReference>
<feature type="domain" description="Gelsolin-like" evidence="1">
    <location>
        <begin position="314"/>
        <end position="389"/>
    </location>
</feature>
<name>A8NRJ0_COPC7</name>
<evidence type="ECO:0000313" key="3">
    <source>
        <dbReference type="Proteomes" id="UP000001861"/>
    </source>
</evidence>
<dbReference type="HOGENOM" id="CLU_002568_0_1_1"/>